<proteinExistence type="inferred from homology"/>
<dbReference type="PANTHER" id="PTHR13891:SF1">
    <property type="entry name" value="CYTOCHROME C OXIDASE ASSEMBLY FACTOR 7"/>
    <property type="match status" value="1"/>
</dbReference>
<dbReference type="InterPro" id="IPR006597">
    <property type="entry name" value="Sel1-like"/>
</dbReference>
<dbReference type="Pfam" id="PF08238">
    <property type="entry name" value="Sel1"/>
    <property type="match status" value="3"/>
</dbReference>
<dbReference type="SUPFAM" id="SSF49452">
    <property type="entry name" value="Starch-binding domain-like"/>
    <property type="match status" value="2"/>
</dbReference>
<feature type="non-terminal residue" evidence="3">
    <location>
        <position position="1"/>
    </location>
</feature>
<protein>
    <recommendedName>
        <fullName evidence="4">PEGA domain-containing protein</fullName>
    </recommendedName>
</protein>
<dbReference type="PANTHER" id="PTHR13891">
    <property type="entry name" value="CYTOCHROME C OXIDASE ASSEMBLY FACTOR 7"/>
    <property type="match status" value="1"/>
</dbReference>
<keyword evidence="2" id="KW-0677">Repeat</keyword>
<dbReference type="Gene3D" id="1.25.40.10">
    <property type="entry name" value="Tetratricopeptide repeat domain"/>
    <property type="match status" value="1"/>
</dbReference>
<evidence type="ECO:0008006" key="4">
    <source>
        <dbReference type="Google" id="ProtNLM"/>
    </source>
</evidence>
<evidence type="ECO:0000256" key="2">
    <source>
        <dbReference type="ARBA" id="ARBA00022737"/>
    </source>
</evidence>
<dbReference type="InterPro" id="IPR040239">
    <property type="entry name" value="HcpB-like"/>
</dbReference>
<organism evidence="3">
    <name type="scientific">marine metagenome</name>
    <dbReference type="NCBI Taxonomy" id="408172"/>
    <lineage>
        <taxon>unclassified sequences</taxon>
        <taxon>metagenomes</taxon>
        <taxon>ecological metagenomes</taxon>
    </lineage>
</organism>
<dbReference type="SMART" id="SM00671">
    <property type="entry name" value="SEL1"/>
    <property type="match status" value="3"/>
</dbReference>
<gene>
    <name evidence="3" type="ORF">METZ01_LOCUS37640</name>
</gene>
<dbReference type="InterPro" id="IPR011990">
    <property type="entry name" value="TPR-like_helical_dom_sf"/>
</dbReference>
<accession>A0A381QZB2</accession>
<reference evidence="3" key="1">
    <citation type="submission" date="2018-05" db="EMBL/GenBank/DDBJ databases">
        <authorList>
            <person name="Lanie J.A."/>
            <person name="Ng W.-L."/>
            <person name="Kazmierczak K.M."/>
            <person name="Andrzejewski T.M."/>
            <person name="Davidsen T.M."/>
            <person name="Wayne K.J."/>
            <person name="Tettelin H."/>
            <person name="Glass J.I."/>
            <person name="Rusch D."/>
            <person name="Podicherti R."/>
            <person name="Tsui H.-C.T."/>
            <person name="Winkler M.E."/>
        </authorList>
    </citation>
    <scope>NUCLEOTIDE SEQUENCE</scope>
</reference>
<comment type="similarity">
    <text evidence="1">Belongs to the hcp beta-lactamase family.</text>
</comment>
<evidence type="ECO:0000256" key="1">
    <source>
        <dbReference type="ARBA" id="ARBA00008486"/>
    </source>
</evidence>
<dbReference type="Pfam" id="PF13620">
    <property type="entry name" value="CarboxypepD_reg"/>
    <property type="match status" value="1"/>
</dbReference>
<dbReference type="GO" id="GO:0030246">
    <property type="term" value="F:carbohydrate binding"/>
    <property type="evidence" value="ECO:0007669"/>
    <property type="project" value="InterPro"/>
</dbReference>
<dbReference type="Gene3D" id="2.60.40.1120">
    <property type="entry name" value="Carboxypeptidase-like, regulatory domain"/>
    <property type="match status" value="2"/>
</dbReference>
<dbReference type="SUPFAM" id="SSF81901">
    <property type="entry name" value="HCP-like"/>
    <property type="match status" value="1"/>
</dbReference>
<name>A0A381QZB2_9ZZZZ</name>
<dbReference type="InterPro" id="IPR013784">
    <property type="entry name" value="Carb-bd-like_fold"/>
</dbReference>
<dbReference type="EMBL" id="UINC01001605">
    <property type="protein sequence ID" value="SUZ84786.1"/>
    <property type="molecule type" value="Genomic_DNA"/>
</dbReference>
<dbReference type="AlphaFoldDB" id="A0A381QZB2"/>
<sequence>VTLEGAMLDHSGAQPWKMKGKYLLVVLFGNLVPGPLAGQDPALLSQACDAGDMQSCDDLGLQYEAGLGVTQDLTRAVTLFQNACDGELMLGCNHLAGMYRTGAGVAQDLTAAVSLYEQACDGGMMEACANLGISYERGDGVALDVATAVGLYQRACEAGVTWTCSRLEIANGPAPGVASASVFRIATLIVDTETSDPLGEAIVQLPGLGIRVVTDGSGRAEFAELPTGRHPIVVERAGYQVMEGYLLAPGVSEVTVPLERITLIDVQARGRVIGRVLEGGREYGVSDVDVTALTSPPISTLSDPQGRFSFNDMEPGLVEVQFQRLGYAARTTTVIVQPGGTVEIVAAMSAQPIELEPIAVVVRSRRLERNGFYERGHLGDQLTRSEIVELSPIVVSSLFRGLFRTSVTIRQRLDGTPYLTGRRDCELRIYLDDFPMDDWDFDTISPDWLEGMEVYQGMFVPPQYFPDCGVLLLWTKL</sequence>
<evidence type="ECO:0000313" key="3">
    <source>
        <dbReference type="EMBL" id="SUZ84786.1"/>
    </source>
</evidence>